<keyword evidence="4" id="KW-1185">Reference proteome</keyword>
<name>K6X4U2_9ALTE</name>
<dbReference type="Gene3D" id="2.60.40.3340">
    <property type="entry name" value="Domain of unknown function DUF4426"/>
    <property type="match status" value="1"/>
</dbReference>
<protein>
    <recommendedName>
        <fullName evidence="2">DUF4426 domain-containing protein</fullName>
    </recommendedName>
</protein>
<sequence>MFSKLLCSLLLLTSSMAFGEQKQVKGDWDVHYIAFNTTFLTPEIARANNIVRSPNNTLINISVIDRNTKQAQHVDITGTARNLLGTTTELQFKQVVEGDAIYYLAAMPFEHEDHYRFSVVITQSTTTQTLKFEQKLYREE</sequence>
<evidence type="ECO:0000313" key="3">
    <source>
        <dbReference type="EMBL" id="GAC15649.1"/>
    </source>
</evidence>
<dbReference type="Proteomes" id="UP000006334">
    <property type="component" value="Unassembled WGS sequence"/>
</dbReference>
<feature type="domain" description="DUF4426" evidence="2">
    <location>
        <begin position="23"/>
        <end position="138"/>
    </location>
</feature>
<dbReference type="OrthoDB" id="8563353at2"/>
<reference evidence="3 4" key="1">
    <citation type="journal article" date="2017" name="Antonie Van Leeuwenhoek">
        <title>Rhizobium rhizosphaerae sp. nov., a novel species isolated from rice rhizosphere.</title>
        <authorList>
            <person name="Zhao J.J."/>
            <person name="Zhang J."/>
            <person name="Zhang R.J."/>
            <person name="Zhang C.W."/>
            <person name="Yin H.Q."/>
            <person name="Zhang X.X."/>
        </authorList>
    </citation>
    <scope>NUCLEOTIDE SEQUENCE [LARGE SCALE GENOMIC DNA]</scope>
    <source>
        <strain evidence="3 4">E3</strain>
    </source>
</reference>
<keyword evidence="1" id="KW-0732">Signal</keyword>
<accession>K6X4U2</accession>
<evidence type="ECO:0000259" key="2">
    <source>
        <dbReference type="Pfam" id="PF14467"/>
    </source>
</evidence>
<gene>
    <name evidence="3" type="ORF">GLIP_3028</name>
</gene>
<proteinExistence type="predicted"/>
<feature type="chain" id="PRO_5003896353" description="DUF4426 domain-containing protein" evidence="1">
    <location>
        <begin position="20"/>
        <end position="140"/>
    </location>
</feature>
<dbReference type="AlphaFoldDB" id="K6X4U2"/>
<evidence type="ECO:0000256" key="1">
    <source>
        <dbReference type="SAM" id="SignalP"/>
    </source>
</evidence>
<dbReference type="EMBL" id="BAEN01000059">
    <property type="protein sequence ID" value="GAC15649.1"/>
    <property type="molecule type" value="Genomic_DNA"/>
</dbReference>
<organism evidence="3 4">
    <name type="scientific">Aliiglaciecola lipolytica E3</name>
    <dbReference type="NCBI Taxonomy" id="1127673"/>
    <lineage>
        <taxon>Bacteria</taxon>
        <taxon>Pseudomonadati</taxon>
        <taxon>Pseudomonadota</taxon>
        <taxon>Gammaproteobacteria</taxon>
        <taxon>Alteromonadales</taxon>
        <taxon>Alteromonadaceae</taxon>
        <taxon>Aliiglaciecola</taxon>
    </lineage>
</organism>
<dbReference type="STRING" id="1127673.GLIP_3028"/>
<dbReference type="Pfam" id="PF14467">
    <property type="entry name" value="DUF4426"/>
    <property type="match status" value="1"/>
</dbReference>
<feature type="signal peptide" evidence="1">
    <location>
        <begin position="1"/>
        <end position="19"/>
    </location>
</feature>
<comment type="caution">
    <text evidence="3">The sequence shown here is derived from an EMBL/GenBank/DDBJ whole genome shotgun (WGS) entry which is preliminary data.</text>
</comment>
<dbReference type="eggNOG" id="ENOG503303T">
    <property type="taxonomic scope" value="Bacteria"/>
</dbReference>
<dbReference type="RefSeq" id="WP_008845454.1">
    <property type="nucleotide sequence ID" value="NZ_BAEN01000059.1"/>
</dbReference>
<evidence type="ECO:0000313" key="4">
    <source>
        <dbReference type="Proteomes" id="UP000006334"/>
    </source>
</evidence>
<dbReference type="InterPro" id="IPR025218">
    <property type="entry name" value="DUF4426"/>
</dbReference>